<keyword evidence="1" id="KW-1133">Transmembrane helix</keyword>
<evidence type="ECO:0000256" key="1">
    <source>
        <dbReference type="SAM" id="Phobius"/>
    </source>
</evidence>
<dbReference type="AlphaFoldDB" id="A0A518CL43"/>
<reference evidence="2 3" key="1">
    <citation type="submission" date="2019-02" db="EMBL/GenBank/DDBJ databases">
        <title>Deep-cultivation of Planctomycetes and their phenomic and genomic characterization uncovers novel biology.</title>
        <authorList>
            <person name="Wiegand S."/>
            <person name="Jogler M."/>
            <person name="Boedeker C."/>
            <person name="Pinto D."/>
            <person name="Vollmers J."/>
            <person name="Rivas-Marin E."/>
            <person name="Kohn T."/>
            <person name="Peeters S.H."/>
            <person name="Heuer A."/>
            <person name="Rast P."/>
            <person name="Oberbeckmann S."/>
            <person name="Bunk B."/>
            <person name="Jeske O."/>
            <person name="Meyerdierks A."/>
            <person name="Storesund J.E."/>
            <person name="Kallscheuer N."/>
            <person name="Luecker S."/>
            <person name="Lage O.M."/>
            <person name="Pohl T."/>
            <person name="Merkel B.J."/>
            <person name="Hornburger P."/>
            <person name="Mueller R.-W."/>
            <person name="Bruemmer F."/>
            <person name="Labrenz M."/>
            <person name="Spormann A.M."/>
            <person name="Op den Camp H."/>
            <person name="Overmann J."/>
            <person name="Amann R."/>
            <person name="Jetten M.S.M."/>
            <person name="Mascher T."/>
            <person name="Medema M.H."/>
            <person name="Devos D.P."/>
            <person name="Kaster A.-K."/>
            <person name="Ovreas L."/>
            <person name="Rohde M."/>
            <person name="Galperin M.Y."/>
            <person name="Jogler C."/>
        </authorList>
    </citation>
    <scope>NUCLEOTIDE SEQUENCE [LARGE SCALE GENOMIC DNA]</scope>
    <source>
        <strain evidence="2 3">Pla110</strain>
    </source>
</reference>
<dbReference type="Proteomes" id="UP000317178">
    <property type="component" value="Chromosome"/>
</dbReference>
<gene>
    <name evidence="2" type="ORF">Pla110_16570</name>
</gene>
<dbReference type="KEGG" id="plon:Pla110_16570"/>
<evidence type="ECO:0000313" key="2">
    <source>
        <dbReference type="EMBL" id="QDU79937.1"/>
    </source>
</evidence>
<dbReference type="OrthoDB" id="278173at2"/>
<keyword evidence="1" id="KW-0812">Transmembrane</keyword>
<dbReference type="RefSeq" id="WP_144994927.1">
    <property type="nucleotide sequence ID" value="NZ_CP036281.1"/>
</dbReference>
<proteinExistence type="predicted"/>
<name>A0A518CL43_9PLAN</name>
<organism evidence="2 3">
    <name type="scientific">Polystyrenella longa</name>
    <dbReference type="NCBI Taxonomy" id="2528007"/>
    <lineage>
        <taxon>Bacteria</taxon>
        <taxon>Pseudomonadati</taxon>
        <taxon>Planctomycetota</taxon>
        <taxon>Planctomycetia</taxon>
        <taxon>Planctomycetales</taxon>
        <taxon>Planctomycetaceae</taxon>
        <taxon>Polystyrenella</taxon>
    </lineage>
</organism>
<feature type="transmembrane region" description="Helical" evidence="1">
    <location>
        <begin position="155"/>
        <end position="179"/>
    </location>
</feature>
<sequence length="180" mass="20148">MPIEFRCDHCDKLLRTADDKAGLSAQCPGCGAHLIVPHTEESVVDELELDLDGTSSTRRRPKCPMCGTNVHPEDDRCRNCGELLDPDEDWKDYSDPRNQQAHRGVTLLVCSIVSWFFFCFLFSIPVWIIAEQDLKSMRAGIMNPEGEGLTRAAKIIAMCHVLFTVFVFFAFCCLGAFAAN</sequence>
<protein>
    <submittedName>
        <fullName evidence="2">Double zinc ribbon</fullName>
    </submittedName>
</protein>
<accession>A0A518CL43</accession>
<keyword evidence="3" id="KW-1185">Reference proteome</keyword>
<keyword evidence="1" id="KW-0472">Membrane</keyword>
<dbReference type="EMBL" id="CP036281">
    <property type="protein sequence ID" value="QDU79937.1"/>
    <property type="molecule type" value="Genomic_DNA"/>
</dbReference>
<feature type="transmembrane region" description="Helical" evidence="1">
    <location>
        <begin position="105"/>
        <end position="130"/>
    </location>
</feature>
<evidence type="ECO:0000313" key="3">
    <source>
        <dbReference type="Proteomes" id="UP000317178"/>
    </source>
</evidence>